<sequence length="170" mass="19059">MRRQAEVLVRQARLIRHMKNVGVENLTIDSEYDATNPKDENHAWEGVYINKVKDGWVRMVNFRHLAGSAVVTQRDASRITVEDCISQAPVSEIGGYRRRTFLCMGEQCLFQRCYSEQGMHDFVAGLCAAGPNAFVQCDGYESLGYSGAVGPWCTGLLFDNVNIDGNDIKF</sequence>
<gene>
    <name evidence="1" type="ORF">LEA_16496</name>
</gene>
<dbReference type="Gene3D" id="2.160.20.10">
    <property type="entry name" value="Single-stranded right-handed beta-helix, Pectin lyase-like"/>
    <property type="match status" value="1"/>
</dbReference>
<dbReference type="InterPro" id="IPR012334">
    <property type="entry name" value="Pectin_lyas_fold"/>
</dbReference>
<accession>K1RXD8</accession>
<dbReference type="EMBL" id="AJWY01011275">
    <property type="protein sequence ID" value="EKC53202.1"/>
    <property type="molecule type" value="Genomic_DNA"/>
</dbReference>
<dbReference type="AlphaFoldDB" id="K1RXD8"/>
<comment type="caution">
    <text evidence="1">The sequence shown here is derived from an EMBL/GenBank/DDBJ whole genome shotgun (WGS) entry which is preliminary data.</text>
</comment>
<feature type="non-terminal residue" evidence="1">
    <location>
        <position position="170"/>
    </location>
</feature>
<evidence type="ECO:0000313" key="1">
    <source>
        <dbReference type="EMBL" id="EKC53202.1"/>
    </source>
</evidence>
<name>K1RXD8_9ZZZZ</name>
<proteinExistence type="predicted"/>
<organism evidence="1">
    <name type="scientific">human gut metagenome</name>
    <dbReference type="NCBI Taxonomy" id="408170"/>
    <lineage>
        <taxon>unclassified sequences</taxon>
        <taxon>metagenomes</taxon>
        <taxon>organismal metagenomes</taxon>
    </lineage>
</organism>
<reference evidence="1" key="1">
    <citation type="journal article" date="2013" name="Environ. Microbiol.">
        <title>Microbiota from the distal guts of lean and obese adolescents exhibit partial functional redundancy besides clear differences in community structure.</title>
        <authorList>
            <person name="Ferrer M."/>
            <person name="Ruiz A."/>
            <person name="Lanza F."/>
            <person name="Haange S.B."/>
            <person name="Oberbach A."/>
            <person name="Till H."/>
            <person name="Bargiela R."/>
            <person name="Campoy C."/>
            <person name="Segura M.T."/>
            <person name="Richter M."/>
            <person name="von Bergen M."/>
            <person name="Seifert J."/>
            <person name="Suarez A."/>
        </authorList>
    </citation>
    <scope>NUCLEOTIDE SEQUENCE</scope>
</reference>
<protein>
    <submittedName>
        <fullName evidence="1">Uncharacterized protein</fullName>
    </submittedName>
</protein>